<accession>A0A8D9FF06</accession>
<evidence type="ECO:0000313" key="2">
    <source>
        <dbReference type="EMBL" id="CAG6787931.1"/>
    </source>
</evidence>
<keyword evidence="1" id="KW-0812">Transmembrane</keyword>
<feature type="transmembrane region" description="Helical" evidence="1">
    <location>
        <begin position="39"/>
        <end position="59"/>
    </location>
</feature>
<proteinExistence type="predicted"/>
<dbReference type="EMBL" id="HBUF01656871">
    <property type="protein sequence ID" value="CAG6787930.1"/>
    <property type="molecule type" value="Transcribed_RNA"/>
</dbReference>
<name>A0A8D9FF06_9HEMI</name>
<reference evidence="2" key="1">
    <citation type="submission" date="2021-05" db="EMBL/GenBank/DDBJ databases">
        <authorList>
            <person name="Alioto T."/>
            <person name="Alioto T."/>
            <person name="Gomez Garrido J."/>
        </authorList>
    </citation>
    <scope>NUCLEOTIDE SEQUENCE</scope>
</reference>
<evidence type="ECO:0000256" key="1">
    <source>
        <dbReference type="SAM" id="Phobius"/>
    </source>
</evidence>
<keyword evidence="1" id="KW-1133">Transmembrane helix</keyword>
<dbReference type="AlphaFoldDB" id="A0A8D9FF06"/>
<sequence>MTYEASLWSKVRLSLYISCLFSIAFRVSFNVVVYPSFSVSILTLPTVFNKNIIVIILLLKQENSSSGAVVTERFIIMVVVIIFHEKILLCRVCPGPVNECLITLNSDVNFP</sequence>
<organism evidence="2">
    <name type="scientific">Cacopsylla melanoneura</name>
    <dbReference type="NCBI Taxonomy" id="428564"/>
    <lineage>
        <taxon>Eukaryota</taxon>
        <taxon>Metazoa</taxon>
        <taxon>Ecdysozoa</taxon>
        <taxon>Arthropoda</taxon>
        <taxon>Hexapoda</taxon>
        <taxon>Insecta</taxon>
        <taxon>Pterygota</taxon>
        <taxon>Neoptera</taxon>
        <taxon>Paraneoptera</taxon>
        <taxon>Hemiptera</taxon>
        <taxon>Sternorrhyncha</taxon>
        <taxon>Psylloidea</taxon>
        <taxon>Psyllidae</taxon>
        <taxon>Psyllinae</taxon>
        <taxon>Cacopsylla</taxon>
    </lineage>
</organism>
<dbReference type="EMBL" id="HBUF01656872">
    <property type="protein sequence ID" value="CAG6787931.1"/>
    <property type="molecule type" value="Transcribed_RNA"/>
</dbReference>
<keyword evidence="1" id="KW-0472">Membrane</keyword>
<feature type="transmembrane region" description="Helical" evidence="1">
    <location>
        <begin position="12"/>
        <end position="33"/>
    </location>
</feature>
<protein>
    <submittedName>
        <fullName evidence="2">Uncharacterized protein</fullName>
    </submittedName>
</protein>